<dbReference type="PANTHER" id="PTHR35093:SF8">
    <property type="entry name" value="OUTER MEMBRANE PROTEIN NMB0088-RELATED"/>
    <property type="match status" value="1"/>
</dbReference>
<feature type="signal peptide" evidence="8">
    <location>
        <begin position="1"/>
        <end position="23"/>
    </location>
</feature>
<dbReference type="AlphaFoldDB" id="A0A1G8IIP3"/>
<evidence type="ECO:0000256" key="7">
    <source>
        <dbReference type="ARBA" id="ARBA00023237"/>
    </source>
</evidence>
<dbReference type="Gene3D" id="2.40.160.60">
    <property type="entry name" value="Outer membrane protein transport protein (OMPP1/FadL/TodX)"/>
    <property type="match status" value="1"/>
</dbReference>
<comment type="subcellular location">
    <subcellularLocation>
        <location evidence="1">Cell outer membrane</location>
        <topology evidence="1">Multi-pass membrane protein</topology>
    </subcellularLocation>
</comment>
<comment type="similarity">
    <text evidence="2">Belongs to the OmpP1/FadL family.</text>
</comment>
<evidence type="ECO:0000256" key="2">
    <source>
        <dbReference type="ARBA" id="ARBA00008163"/>
    </source>
</evidence>
<dbReference type="InterPro" id="IPR005017">
    <property type="entry name" value="OMPP1/FadL/TodX"/>
</dbReference>
<evidence type="ECO:0000313" key="10">
    <source>
        <dbReference type="Proteomes" id="UP000199636"/>
    </source>
</evidence>
<dbReference type="PANTHER" id="PTHR35093">
    <property type="entry name" value="OUTER MEMBRANE PROTEIN NMB0088-RELATED"/>
    <property type="match status" value="1"/>
</dbReference>
<dbReference type="OrthoDB" id="19849at2"/>
<dbReference type="PROSITE" id="PS51257">
    <property type="entry name" value="PROKAR_LIPOPROTEIN"/>
    <property type="match status" value="1"/>
</dbReference>
<dbReference type="Pfam" id="PF03349">
    <property type="entry name" value="Toluene_X"/>
    <property type="match status" value="1"/>
</dbReference>
<evidence type="ECO:0000256" key="8">
    <source>
        <dbReference type="SAM" id="SignalP"/>
    </source>
</evidence>
<evidence type="ECO:0000256" key="6">
    <source>
        <dbReference type="ARBA" id="ARBA00023136"/>
    </source>
</evidence>
<keyword evidence="5 8" id="KW-0732">Signal</keyword>
<name>A0A1G8IIP3_9PSED</name>
<sequence length="424" mass="45019">MNKNLIQGALALTACAFSLNAIANGIAINEQSASGAGTAYAGRASSALDASTLYGNPAGLAKLKRGEVSGGFAVVAAKDDISDAHSSASGSNKGDSVPVAAVPFAYLTSPLDERFSVGLGLYVPYGIINDYESSFQGRSHGSYSKVRVITLQPTLSYRLNDRVSIGGGPTINRIDGKLQNNLATGAFNNGKEAQISIEGDDVALGYNLGVMVDLSDATTWGLAYHSKVDYQLKGHTSVSDTPAIIPVAGKYGAKLDLTLPESVDTSITHHFDERWTGYLGTTWTRWSRMKEIVAENSGVSPLGQAFGLNSIGEPMNWHDTWSVAVGGSYQLDPQWVLRTGFAYDPSPTNNADRTVRIPVGNRKTLTIGAGYSPNADLTFDVAYAYLWESTASVNQANSSGLQPAYSAKYDNSAHGLVSQLTYRF</sequence>
<protein>
    <submittedName>
        <fullName evidence="9">Long-chain fatty acid transport protein</fullName>
    </submittedName>
</protein>
<reference evidence="10" key="1">
    <citation type="submission" date="2016-10" db="EMBL/GenBank/DDBJ databases">
        <authorList>
            <person name="Varghese N."/>
            <person name="Submissions S."/>
        </authorList>
    </citation>
    <scope>NUCLEOTIDE SEQUENCE [LARGE SCALE GENOMIC DNA]</scope>
    <source>
        <strain evidence="10">CCM 7469</strain>
    </source>
</reference>
<evidence type="ECO:0000256" key="3">
    <source>
        <dbReference type="ARBA" id="ARBA00022452"/>
    </source>
</evidence>
<accession>A0A1G8IIP3</accession>
<keyword evidence="7" id="KW-0998">Cell outer membrane</keyword>
<keyword evidence="10" id="KW-1185">Reference proteome</keyword>
<dbReference type="RefSeq" id="WP_090263892.1">
    <property type="nucleotide sequence ID" value="NZ_FNDS01000006.1"/>
</dbReference>
<evidence type="ECO:0000256" key="1">
    <source>
        <dbReference type="ARBA" id="ARBA00004571"/>
    </source>
</evidence>
<evidence type="ECO:0000256" key="5">
    <source>
        <dbReference type="ARBA" id="ARBA00022729"/>
    </source>
</evidence>
<dbReference type="GO" id="GO:0015483">
    <property type="term" value="F:long-chain fatty acid transporting porin activity"/>
    <property type="evidence" value="ECO:0007669"/>
    <property type="project" value="TreeGrafter"/>
</dbReference>
<dbReference type="EMBL" id="FNDS01000006">
    <property type="protein sequence ID" value="SDI18702.1"/>
    <property type="molecule type" value="Genomic_DNA"/>
</dbReference>
<dbReference type="SUPFAM" id="SSF56935">
    <property type="entry name" value="Porins"/>
    <property type="match status" value="1"/>
</dbReference>
<evidence type="ECO:0000313" key="9">
    <source>
        <dbReference type="EMBL" id="SDI18702.1"/>
    </source>
</evidence>
<gene>
    <name evidence="9" type="ORF">SAMN05216272_106278</name>
</gene>
<dbReference type="GO" id="GO:0009279">
    <property type="term" value="C:cell outer membrane"/>
    <property type="evidence" value="ECO:0007669"/>
    <property type="project" value="UniProtKB-SubCell"/>
</dbReference>
<proteinExistence type="inferred from homology"/>
<organism evidence="9 10">
    <name type="scientific">Pseudomonas panipatensis</name>
    <dbReference type="NCBI Taxonomy" id="428992"/>
    <lineage>
        <taxon>Bacteria</taxon>
        <taxon>Pseudomonadati</taxon>
        <taxon>Pseudomonadota</taxon>
        <taxon>Gammaproteobacteria</taxon>
        <taxon>Pseudomonadales</taxon>
        <taxon>Pseudomonadaceae</taxon>
        <taxon>Pseudomonas</taxon>
    </lineage>
</organism>
<keyword evidence="6" id="KW-0472">Membrane</keyword>
<keyword evidence="4" id="KW-0812">Transmembrane</keyword>
<dbReference type="Proteomes" id="UP000199636">
    <property type="component" value="Unassembled WGS sequence"/>
</dbReference>
<keyword evidence="3" id="KW-1134">Transmembrane beta strand</keyword>
<feature type="chain" id="PRO_5011461144" evidence="8">
    <location>
        <begin position="24"/>
        <end position="424"/>
    </location>
</feature>
<evidence type="ECO:0000256" key="4">
    <source>
        <dbReference type="ARBA" id="ARBA00022692"/>
    </source>
</evidence>